<keyword evidence="6" id="KW-0804">Transcription</keyword>
<dbReference type="KEGG" id="fsy:FsymDg_4071"/>
<keyword evidence="7" id="KW-0479">Metal-binding</keyword>
<dbReference type="GO" id="GO:0008270">
    <property type="term" value="F:zinc ion binding"/>
    <property type="evidence" value="ECO:0007669"/>
    <property type="project" value="TreeGrafter"/>
</dbReference>
<keyword evidence="2" id="KW-0678">Repressor</keyword>
<keyword evidence="4" id="KW-0805">Transcription regulation</keyword>
<proteinExistence type="inferred from homology"/>
<dbReference type="GO" id="GO:0003700">
    <property type="term" value="F:DNA-binding transcription factor activity"/>
    <property type="evidence" value="ECO:0007669"/>
    <property type="project" value="InterPro"/>
</dbReference>
<evidence type="ECO:0000256" key="7">
    <source>
        <dbReference type="PIRSR" id="PIRSR602481-1"/>
    </source>
</evidence>
<dbReference type="Proteomes" id="UP000001549">
    <property type="component" value="Chromosome"/>
</dbReference>
<evidence type="ECO:0000256" key="2">
    <source>
        <dbReference type="ARBA" id="ARBA00022491"/>
    </source>
</evidence>
<dbReference type="RefSeq" id="WP_013875216.1">
    <property type="nucleotide sequence ID" value="NC_015656.1"/>
</dbReference>
<evidence type="ECO:0000256" key="4">
    <source>
        <dbReference type="ARBA" id="ARBA00023015"/>
    </source>
</evidence>
<evidence type="ECO:0000256" key="5">
    <source>
        <dbReference type="ARBA" id="ARBA00023125"/>
    </source>
</evidence>
<dbReference type="InterPro" id="IPR036388">
    <property type="entry name" value="WH-like_DNA-bd_sf"/>
</dbReference>
<dbReference type="Gene3D" id="1.10.10.10">
    <property type="entry name" value="Winged helix-like DNA-binding domain superfamily/Winged helix DNA-binding domain"/>
    <property type="match status" value="1"/>
</dbReference>
<dbReference type="InterPro" id="IPR043135">
    <property type="entry name" value="Fur_C"/>
</dbReference>
<sequence length="183" mass="19058">MAVDVAGGRESRQRRDAAPGTAPVSAVPPKAQAPGSPAAGPAGDDAWQTQLRSRGYRLTPQRQLVLEAVTRLGHATPEEIVTEVRRTAGGVNISTVYRTLDLLEELDLVSHAHLSHGAPTYHAAGLAEHVHLVCGGCGAVQEIPSNVLADLVTRLRDDFDFSVDVSHVALAGRCGDCAGSGSG</sequence>
<feature type="binding site" evidence="7">
    <location>
        <position position="137"/>
    </location>
    <ligand>
        <name>Zn(2+)</name>
        <dbReference type="ChEBI" id="CHEBI:29105"/>
    </ligand>
</feature>
<evidence type="ECO:0000256" key="1">
    <source>
        <dbReference type="ARBA" id="ARBA00007957"/>
    </source>
</evidence>
<dbReference type="Pfam" id="PF01475">
    <property type="entry name" value="FUR"/>
    <property type="match status" value="1"/>
</dbReference>
<keyword evidence="10" id="KW-1185">Reference proteome</keyword>
<keyword evidence="3 7" id="KW-0862">Zinc</keyword>
<protein>
    <submittedName>
        <fullName evidence="9">Ferric uptake regulator, Fur family</fullName>
    </submittedName>
</protein>
<dbReference type="GO" id="GO:0045892">
    <property type="term" value="P:negative regulation of DNA-templated transcription"/>
    <property type="evidence" value="ECO:0007669"/>
    <property type="project" value="TreeGrafter"/>
</dbReference>
<feature type="compositionally biased region" description="Low complexity" evidence="8">
    <location>
        <begin position="28"/>
        <end position="43"/>
    </location>
</feature>
<dbReference type="eggNOG" id="COG0735">
    <property type="taxonomic scope" value="Bacteria"/>
</dbReference>
<reference evidence="9 10" key="1">
    <citation type="submission" date="2011-05" db="EMBL/GenBank/DDBJ databases">
        <title>Complete sequence of chromosome of Frankia symbiont of Datisca glomerata.</title>
        <authorList>
            <consortium name="US DOE Joint Genome Institute"/>
            <person name="Lucas S."/>
            <person name="Han J."/>
            <person name="Lapidus A."/>
            <person name="Cheng J.-F."/>
            <person name="Goodwin L."/>
            <person name="Pitluck S."/>
            <person name="Peters L."/>
            <person name="Mikhailova N."/>
            <person name="Chertkov O."/>
            <person name="Teshima H."/>
            <person name="Han C."/>
            <person name="Tapia R."/>
            <person name="Land M."/>
            <person name="Hauser L."/>
            <person name="Kyrpides N."/>
            <person name="Ivanova N."/>
            <person name="Pagani I."/>
            <person name="Berry A."/>
            <person name="Pawlowski K."/>
            <person name="Persson T."/>
            <person name="Vanden Heuvel B."/>
            <person name="Benson D."/>
            <person name="Woyke T."/>
        </authorList>
    </citation>
    <scope>NUCLEOTIDE SEQUENCE [LARGE SCALE GENOMIC DNA]</scope>
    <source>
        <strain evidence="10">4085684</strain>
    </source>
</reference>
<evidence type="ECO:0000256" key="8">
    <source>
        <dbReference type="SAM" id="MobiDB-lite"/>
    </source>
</evidence>
<dbReference type="HOGENOM" id="CLU_096072_4_3_11"/>
<feature type="compositionally biased region" description="Basic and acidic residues" evidence="8">
    <location>
        <begin position="7"/>
        <end position="17"/>
    </location>
</feature>
<feature type="binding site" evidence="7">
    <location>
        <position position="174"/>
    </location>
    <ligand>
        <name>Zn(2+)</name>
        <dbReference type="ChEBI" id="CHEBI:29105"/>
    </ligand>
</feature>
<organism evidence="9 10">
    <name type="scientific">Candidatus Protofrankia datiscae</name>
    <dbReference type="NCBI Taxonomy" id="2716812"/>
    <lineage>
        <taxon>Bacteria</taxon>
        <taxon>Bacillati</taxon>
        <taxon>Actinomycetota</taxon>
        <taxon>Actinomycetes</taxon>
        <taxon>Frankiales</taxon>
        <taxon>Frankiaceae</taxon>
        <taxon>Protofrankia</taxon>
    </lineage>
</organism>
<name>F8AW20_9ACTN</name>
<evidence type="ECO:0000256" key="6">
    <source>
        <dbReference type="ARBA" id="ARBA00023163"/>
    </source>
</evidence>
<dbReference type="AlphaFoldDB" id="F8AW20"/>
<dbReference type="PANTHER" id="PTHR33202:SF7">
    <property type="entry name" value="FERRIC UPTAKE REGULATION PROTEIN"/>
    <property type="match status" value="1"/>
</dbReference>
<dbReference type="InterPro" id="IPR036390">
    <property type="entry name" value="WH_DNA-bd_sf"/>
</dbReference>
<dbReference type="STRING" id="656024.FsymDg_4071"/>
<dbReference type="GO" id="GO:0000976">
    <property type="term" value="F:transcription cis-regulatory region binding"/>
    <property type="evidence" value="ECO:0007669"/>
    <property type="project" value="TreeGrafter"/>
</dbReference>
<keyword evidence="5" id="KW-0238">DNA-binding</keyword>
<dbReference type="PANTHER" id="PTHR33202">
    <property type="entry name" value="ZINC UPTAKE REGULATION PROTEIN"/>
    <property type="match status" value="1"/>
</dbReference>
<comment type="cofactor">
    <cofactor evidence="7">
        <name>Zn(2+)</name>
        <dbReference type="ChEBI" id="CHEBI:29105"/>
    </cofactor>
    <text evidence="7">Binds 1 zinc ion per subunit.</text>
</comment>
<evidence type="ECO:0000313" key="9">
    <source>
        <dbReference type="EMBL" id="AEH11342.1"/>
    </source>
</evidence>
<comment type="similarity">
    <text evidence="1">Belongs to the Fur family.</text>
</comment>
<feature type="binding site" evidence="7">
    <location>
        <position position="177"/>
    </location>
    <ligand>
        <name>Zn(2+)</name>
        <dbReference type="ChEBI" id="CHEBI:29105"/>
    </ligand>
</feature>
<feature type="region of interest" description="Disordered" evidence="8">
    <location>
        <begin position="1"/>
        <end position="46"/>
    </location>
</feature>
<gene>
    <name evidence="9" type="ordered locus">FsymDg_4071</name>
</gene>
<dbReference type="InterPro" id="IPR002481">
    <property type="entry name" value="FUR"/>
</dbReference>
<accession>F8AW20</accession>
<feature type="binding site" evidence="7">
    <location>
        <position position="134"/>
    </location>
    <ligand>
        <name>Zn(2+)</name>
        <dbReference type="ChEBI" id="CHEBI:29105"/>
    </ligand>
</feature>
<dbReference type="Gene3D" id="3.30.1490.190">
    <property type="match status" value="1"/>
</dbReference>
<evidence type="ECO:0000313" key="10">
    <source>
        <dbReference type="Proteomes" id="UP000001549"/>
    </source>
</evidence>
<dbReference type="EMBL" id="CP002801">
    <property type="protein sequence ID" value="AEH11342.1"/>
    <property type="molecule type" value="Genomic_DNA"/>
</dbReference>
<evidence type="ECO:0000256" key="3">
    <source>
        <dbReference type="ARBA" id="ARBA00022833"/>
    </source>
</evidence>
<dbReference type="SUPFAM" id="SSF46785">
    <property type="entry name" value="Winged helix' DNA-binding domain"/>
    <property type="match status" value="1"/>
</dbReference>
<dbReference type="CDD" id="cd07153">
    <property type="entry name" value="Fur_like"/>
    <property type="match status" value="1"/>
</dbReference>
<dbReference type="GO" id="GO:1900376">
    <property type="term" value="P:regulation of secondary metabolite biosynthetic process"/>
    <property type="evidence" value="ECO:0007669"/>
    <property type="project" value="TreeGrafter"/>
</dbReference>